<organism evidence="2 3">
    <name type="scientific">Pinctada imbricata</name>
    <name type="common">Atlantic pearl-oyster</name>
    <name type="synonym">Pinctada martensii</name>
    <dbReference type="NCBI Taxonomy" id="66713"/>
    <lineage>
        <taxon>Eukaryota</taxon>
        <taxon>Metazoa</taxon>
        <taxon>Spiralia</taxon>
        <taxon>Lophotrochozoa</taxon>
        <taxon>Mollusca</taxon>
        <taxon>Bivalvia</taxon>
        <taxon>Autobranchia</taxon>
        <taxon>Pteriomorphia</taxon>
        <taxon>Pterioida</taxon>
        <taxon>Pterioidea</taxon>
        <taxon>Pteriidae</taxon>
        <taxon>Pinctada</taxon>
    </lineage>
</organism>
<feature type="transmembrane region" description="Helical" evidence="1">
    <location>
        <begin position="179"/>
        <end position="196"/>
    </location>
</feature>
<name>A0AA88YCR9_PINIB</name>
<evidence type="ECO:0000256" key="1">
    <source>
        <dbReference type="SAM" id="Phobius"/>
    </source>
</evidence>
<protein>
    <submittedName>
        <fullName evidence="2">Uncharacterized protein</fullName>
    </submittedName>
</protein>
<keyword evidence="1" id="KW-0472">Membrane</keyword>
<dbReference type="Proteomes" id="UP001186944">
    <property type="component" value="Unassembled WGS sequence"/>
</dbReference>
<keyword evidence="1" id="KW-0812">Transmembrane</keyword>
<comment type="caution">
    <text evidence="2">The sequence shown here is derived from an EMBL/GenBank/DDBJ whole genome shotgun (WGS) entry which is preliminary data.</text>
</comment>
<dbReference type="EMBL" id="VSWD01000005">
    <property type="protein sequence ID" value="KAK3102877.1"/>
    <property type="molecule type" value="Genomic_DNA"/>
</dbReference>
<evidence type="ECO:0000313" key="3">
    <source>
        <dbReference type="Proteomes" id="UP001186944"/>
    </source>
</evidence>
<gene>
    <name evidence="2" type="ORF">FSP39_014589</name>
</gene>
<sequence>MRWYPMICISDSRHISNAVYASLRESGFITLPSSRTLFDYSHNTKSANGFQSEVIEILKQEAEKRYMYSEKKPWRNCDGILFDDINITADKVYDKYSGELIDYCILDKVGNQILAFENQSKASCYFSQARCHDKTLVVHSLGHCGTLNGGETPAPPRTTASVTTQTSSKLIRKFRAIPASYNVNVGICLLSFYNVLRRRST</sequence>
<keyword evidence="1" id="KW-1133">Transmembrane helix</keyword>
<accession>A0AA88YCR9</accession>
<dbReference type="AlphaFoldDB" id="A0AA88YCR9"/>
<evidence type="ECO:0000313" key="2">
    <source>
        <dbReference type="EMBL" id="KAK3102877.1"/>
    </source>
</evidence>
<proteinExistence type="predicted"/>
<keyword evidence="3" id="KW-1185">Reference proteome</keyword>
<reference evidence="2" key="1">
    <citation type="submission" date="2019-08" db="EMBL/GenBank/DDBJ databases">
        <title>The improved chromosome-level genome for the pearl oyster Pinctada fucata martensii using PacBio sequencing and Hi-C.</title>
        <authorList>
            <person name="Zheng Z."/>
        </authorList>
    </citation>
    <scope>NUCLEOTIDE SEQUENCE</scope>
    <source>
        <strain evidence="2">ZZ-2019</strain>
        <tissue evidence="2">Adductor muscle</tissue>
    </source>
</reference>